<dbReference type="AlphaFoldDB" id="A0A5D2HJE0"/>
<sequence>MPRSDSGDVSGQTCARRRAAAKVEGGMRRLKLGGVKVC</sequence>
<reference evidence="2 3" key="1">
    <citation type="submission" date="2019-06" db="EMBL/GenBank/DDBJ databases">
        <title>WGS assembly of Gossypium darwinii.</title>
        <authorList>
            <person name="Chen Z.J."/>
            <person name="Sreedasyam A."/>
            <person name="Ando A."/>
            <person name="Song Q."/>
            <person name="De L."/>
            <person name="Hulse-Kemp A."/>
            <person name="Ding M."/>
            <person name="Ye W."/>
            <person name="Kirkbride R."/>
            <person name="Jenkins J."/>
            <person name="Plott C."/>
            <person name="Lovell J."/>
            <person name="Lin Y.-M."/>
            <person name="Vaughn R."/>
            <person name="Liu B."/>
            <person name="Li W."/>
            <person name="Simpson S."/>
            <person name="Scheffler B."/>
            <person name="Saski C."/>
            <person name="Grover C."/>
            <person name="Hu G."/>
            <person name="Conover J."/>
            <person name="Carlson J."/>
            <person name="Shu S."/>
            <person name="Boston L."/>
            <person name="Williams M."/>
            <person name="Peterson D."/>
            <person name="Mcgee K."/>
            <person name="Jones D."/>
            <person name="Wendel J."/>
            <person name="Stelly D."/>
            <person name="Grimwood J."/>
            <person name="Schmutz J."/>
        </authorList>
    </citation>
    <scope>NUCLEOTIDE SEQUENCE [LARGE SCALE GENOMIC DNA]</scope>
    <source>
        <strain evidence="2">1808015.09</strain>
    </source>
</reference>
<organism evidence="2 3">
    <name type="scientific">Gossypium darwinii</name>
    <name type="common">Darwin's cotton</name>
    <name type="synonym">Gossypium barbadense var. darwinii</name>
    <dbReference type="NCBI Taxonomy" id="34276"/>
    <lineage>
        <taxon>Eukaryota</taxon>
        <taxon>Viridiplantae</taxon>
        <taxon>Streptophyta</taxon>
        <taxon>Embryophyta</taxon>
        <taxon>Tracheophyta</taxon>
        <taxon>Spermatophyta</taxon>
        <taxon>Magnoliopsida</taxon>
        <taxon>eudicotyledons</taxon>
        <taxon>Gunneridae</taxon>
        <taxon>Pentapetalae</taxon>
        <taxon>rosids</taxon>
        <taxon>malvids</taxon>
        <taxon>Malvales</taxon>
        <taxon>Malvaceae</taxon>
        <taxon>Malvoideae</taxon>
        <taxon>Gossypium</taxon>
    </lineage>
</organism>
<accession>A0A5D2HJE0</accession>
<dbReference type="Proteomes" id="UP000323506">
    <property type="component" value="Chromosome A01"/>
</dbReference>
<evidence type="ECO:0000256" key="1">
    <source>
        <dbReference type="SAM" id="MobiDB-lite"/>
    </source>
</evidence>
<proteinExistence type="predicted"/>
<evidence type="ECO:0000313" key="3">
    <source>
        <dbReference type="Proteomes" id="UP000323506"/>
    </source>
</evidence>
<protein>
    <submittedName>
        <fullName evidence="2">Uncharacterized protein</fullName>
    </submittedName>
</protein>
<feature type="region of interest" description="Disordered" evidence="1">
    <location>
        <begin position="1"/>
        <end position="22"/>
    </location>
</feature>
<keyword evidence="3" id="KW-1185">Reference proteome</keyword>
<name>A0A5D2HJE0_GOSDA</name>
<gene>
    <name evidence="2" type="ORF">ES288_A01G086800v1</name>
</gene>
<dbReference type="EMBL" id="CM017688">
    <property type="protein sequence ID" value="TYH30333.1"/>
    <property type="molecule type" value="Genomic_DNA"/>
</dbReference>
<evidence type="ECO:0000313" key="2">
    <source>
        <dbReference type="EMBL" id="TYH30333.1"/>
    </source>
</evidence>